<comment type="similarity">
    <text evidence="1 6">Belongs to the XseB family.</text>
</comment>
<evidence type="ECO:0000313" key="9">
    <source>
        <dbReference type="Proteomes" id="UP001596250"/>
    </source>
</evidence>
<proteinExistence type="inferred from homology"/>
<dbReference type="NCBIfam" id="NF002139">
    <property type="entry name" value="PRK00977.1-3"/>
    <property type="match status" value="1"/>
</dbReference>
<comment type="subcellular location">
    <subcellularLocation>
        <location evidence="6">Cytoplasm</location>
    </subcellularLocation>
</comment>
<evidence type="ECO:0000256" key="7">
    <source>
        <dbReference type="SAM" id="Coils"/>
    </source>
</evidence>
<organism evidence="8 9">
    <name type="scientific">Marinicrinis lubricantis</name>
    <dbReference type="NCBI Taxonomy" id="2086470"/>
    <lineage>
        <taxon>Bacteria</taxon>
        <taxon>Bacillati</taxon>
        <taxon>Bacillota</taxon>
        <taxon>Bacilli</taxon>
        <taxon>Bacillales</taxon>
        <taxon>Paenibacillaceae</taxon>
    </lineage>
</organism>
<dbReference type="RefSeq" id="WP_379895165.1">
    <property type="nucleotide sequence ID" value="NZ_CBCSCT010000027.1"/>
</dbReference>
<comment type="catalytic activity">
    <reaction evidence="6">
        <text>Exonucleolytic cleavage in either 5'- to 3'- or 3'- to 5'-direction to yield nucleoside 5'-phosphates.</text>
        <dbReference type="EC" id="3.1.11.6"/>
    </reaction>
</comment>
<dbReference type="NCBIfam" id="NF002140">
    <property type="entry name" value="PRK00977.1-4"/>
    <property type="match status" value="1"/>
</dbReference>
<keyword evidence="3 6" id="KW-0540">Nuclease</keyword>
<reference evidence="9" key="1">
    <citation type="journal article" date="2019" name="Int. J. Syst. Evol. Microbiol.">
        <title>The Global Catalogue of Microorganisms (GCM) 10K type strain sequencing project: providing services to taxonomists for standard genome sequencing and annotation.</title>
        <authorList>
            <consortium name="The Broad Institute Genomics Platform"/>
            <consortium name="The Broad Institute Genome Sequencing Center for Infectious Disease"/>
            <person name="Wu L."/>
            <person name="Ma J."/>
        </authorList>
    </citation>
    <scope>NUCLEOTIDE SEQUENCE [LARGE SCALE GENOMIC DNA]</scope>
    <source>
        <strain evidence="9">CCM 8749</strain>
    </source>
</reference>
<dbReference type="NCBIfam" id="TIGR01280">
    <property type="entry name" value="xseB"/>
    <property type="match status" value="1"/>
</dbReference>
<gene>
    <name evidence="6 8" type="primary">xseB</name>
    <name evidence="8" type="ORF">ACFPXP_15190</name>
</gene>
<dbReference type="HAMAP" id="MF_00337">
    <property type="entry name" value="Exonuc_7_S"/>
    <property type="match status" value="1"/>
</dbReference>
<keyword evidence="2 6" id="KW-0963">Cytoplasm</keyword>
<accession>A0ABW1ISI8</accession>
<dbReference type="InterPro" id="IPR003761">
    <property type="entry name" value="Exonuc_VII_S"/>
</dbReference>
<name>A0ABW1ISI8_9BACL</name>
<comment type="subunit">
    <text evidence="6">Heterooligomer composed of large and small subunits.</text>
</comment>
<evidence type="ECO:0000256" key="6">
    <source>
        <dbReference type="HAMAP-Rule" id="MF_00337"/>
    </source>
</evidence>
<dbReference type="Pfam" id="PF02609">
    <property type="entry name" value="Exonuc_VII_S"/>
    <property type="match status" value="1"/>
</dbReference>
<protein>
    <recommendedName>
        <fullName evidence="6">Exodeoxyribonuclease 7 small subunit</fullName>
        <ecNumber evidence="6">3.1.11.6</ecNumber>
    </recommendedName>
    <alternativeName>
        <fullName evidence="6">Exodeoxyribonuclease VII small subunit</fullName>
        <shortName evidence="6">Exonuclease VII small subunit</shortName>
    </alternativeName>
</protein>
<dbReference type="Gene3D" id="1.10.287.1040">
    <property type="entry name" value="Exonuclease VII, small subunit"/>
    <property type="match status" value="1"/>
</dbReference>
<feature type="coiled-coil region" evidence="7">
    <location>
        <begin position="44"/>
        <end position="71"/>
    </location>
</feature>
<keyword evidence="5 6" id="KW-0269">Exonuclease</keyword>
<sequence length="82" mass="9249">MEENNSLSFEQAIQELEQIVRQLETGDVPLEEAIDLFQKGMKLSQICSGKLEQAERKIEILIEEEAGLSKKPFQPSAEDKGD</sequence>
<dbReference type="GO" id="GO:0008855">
    <property type="term" value="F:exodeoxyribonuclease VII activity"/>
    <property type="evidence" value="ECO:0007669"/>
    <property type="project" value="UniProtKB-EC"/>
</dbReference>
<comment type="function">
    <text evidence="6">Bidirectionally degrades single-stranded DNA into large acid-insoluble oligonucleotides, which are then degraded further into small acid-soluble oligonucleotides.</text>
</comment>
<dbReference type="SUPFAM" id="SSF116842">
    <property type="entry name" value="XseB-like"/>
    <property type="match status" value="1"/>
</dbReference>
<dbReference type="PANTHER" id="PTHR34137">
    <property type="entry name" value="EXODEOXYRIBONUCLEASE 7 SMALL SUBUNIT"/>
    <property type="match status" value="1"/>
</dbReference>
<evidence type="ECO:0000256" key="1">
    <source>
        <dbReference type="ARBA" id="ARBA00009998"/>
    </source>
</evidence>
<keyword evidence="7" id="KW-0175">Coiled coil</keyword>
<dbReference type="PANTHER" id="PTHR34137:SF1">
    <property type="entry name" value="EXODEOXYRIBONUCLEASE 7 SMALL SUBUNIT"/>
    <property type="match status" value="1"/>
</dbReference>
<evidence type="ECO:0000256" key="3">
    <source>
        <dbReference type="ARBA" id="ARBA00022722"/>
    </source>
</evidence>
<dbReference type="InterPro" id="IPR037004">
    <property type="entry name" value="Exonuc_VII_ssu_sf"/>
</dbReference>
<evidence type="ECO:0000256" key="2">
    <source>
        <dbReference type="ARBA" id="ARBA00022490"/>
    </source>
</evidence>
<comment type="caution">
    <text evidence="8">The sequence shown here is derived from an EMBL/GenBank/DDBJ whole genome shotgun (WGS) entry which is preliminary data.</text>
</comment>
<evidence type="ECO:0000256" key="5">
    <source>
        <dbReference type="ARBA" id="ARBA00022839"/>
    </source>
</evidence>
<dbReference type="EMBL" id="JBHSQV010000170">
    <property type="protein sequence ID" value="MFC5987749.1"/>
    <property type="molecule type" value="Genomic_DNA"/>
</dbReference>
<evidence type="ECO:0000256" key="4">
    <source>
        <dbReference type="ARBA" id="ARBA00022801"/>
    </source>
</evidence>
<dbReference type="Proteomes" id="UP001596250">
    <property type="component" value="Unassembled WGS sequence"/>
</dbReference>
<keyword evidence="4 6" id="KW-0378">Hydrolase</keyword>
<dbReference type="PIRSF" id="PIRSF006488">
    <property type="entry name" value="Exonuc_VII_S"/>
    <property type="match status" value="1"/>
</dbReference>
<evidence type="ECO:0000313" key="8">
    <source>
        <dbReference type="EMBL" id="MFC5987749.1"/>
    </source>
</evidence>
<keyword evidence="9" id="KW-1185">Reference proteome</keyword>
<dbReference type="EC" id="3.1.11.6" evidence="6"/>